<proteinExistence type="predicted"/>
<organism evidence="1 2">
    <name type="scientific">Pseudomonas phage EM</name>
    <dbReference type="NCBI Taxonomy" id="2936914"/>
    <lineage>
        <taxon>Viruses</taxon>
        <taxon>Duplodnaviria</taxon>
        <taxon>Heunggongvirae</taxon>
        <taxon>Uroviricota</taxon>
        <taxon>Caudoviricetes</taxon>
        <taxon>Vandenendeviridae</taxon>
        <taxon>Skurskavirinae</taxon>
        <taxon>Baldwinvirus</taxon>
        <taxon>Baldwinvirus EM</taxon>
    </lineage>
</organism>
<evidence type="ECO:0000313" key="1">
    <source>
        <dbReference type="EMBL" id="UPW35974.1"/>
    </source>
</evidence>
<dbReference type="Proteomes" id="UP000831536">
    <property type="component" value="Segment"/>
</dbReference>
<dbReference type="EMBL" id="ON169972">
    <property type="protein sequence ID" value="UPW35974.1"/>
    <property type="molecule type" value="Genomic_DNA"/>
</dbReference>
<keyword evidence="2" id="KW-1185">Reference proteome</keyword>
<evidence type="ECO:0000313" key="2">
    <source>
        <dbReference type="Proteomes" id="UP000831536"/>
    </source>
</evidence>
<sequence>MTNLFHRADIIIRRVKYYEARRLQTLTFFVGRTAENIAERFAYVQHADAQISKLKAEFAEIPVEIRLKALGWHHWQTHNDGLLEEWAHLDSDRAIMVEYDSTTWRPIACWETKVGMLENLATL</sequence>
<protein>
    <submittedName>
        <fullName evidence="1">Uncharacterized protein</fullName>
    </submittedName>
</protein>
<name>A0AAE9KT34_9CAUD</name>
<accession>A0AAE9KT34</accession>
<gene>
    <name evidence="1" type="ORF">EM_189</name>
</gene>
<reference evidence="1" key="1">
    <citation type="journal article" date="2022" name="J. Appl. Microbiol.">
        <title>Bacteriophage-Antibiotic Combinations Against Multidrug-Resistant Pseudomonas aeruginosa.</title>
        <authorList>
            <person name="Holger D."/>
            <person name="Lev K.L."/>
            <person name="Kebriaei R."/>
            <person name="Morrisette T."/>
            <person name="Shah R."/>
            <person name="Alexander J."/>
            <person name="Lehman S.M."/>
            <person name="Rybak M.J."/>
        </authorList>
    </citation>
    <scope>NUCLEOTIDE SEQUENCE</scope>
</reference>